<dbReference type="EMBL" id="AAMJQQ010000017">
    <property type="protein sequence ID" value="EDI0448460.1"/>
    <property type="molecule type" value="Genomic_DNA"/>
</dbReference>
<proteinExistence type="predicted"/>
<name>A0A636IKQ6_SALNE</name>
<feature type="transmembrane region" description="Helical" evidence="2">
    <location>
        <begin position="118"/>
        <end position="144"/>
    </location>
</feature>
<accession>A0A636IKQ6</accession>
<evidence type="ECO:0000256" key="2">
    <source>
        <dbReference type="SAM" id="Phobius"/>
    </source>
</evidence>
<reference evidence="3" key="1">
    <citation type="submission" date="2018-07" db="EMBL/GenBank/DDBJ databases">
        <authorList>
            <person name="Ashton P.M."/>
            <person name="Dallman T."/>
            <person name="Nair S."/>
            <person name="De Pinna E."/>
            <person name="Peters T."/>
            <person name="Grant K."/>
        </authorList>
    </citation>
    <scope>NUCLEOTIDE SEQUENCE</scope>
    <source>
        <strain evidence="3">335522</strain>
    </source>
</reference>
<feature type="transmembrane region" description="Helical" evidence="2">
    <location>
        <begin position="164"/>
        <end position="185"/>
    </location>
</feature>
<protein>
    <submittedName>
        <fullName evidence="3">Uncharacterized protein</fullName>
    </submittedName>
</protein>
<sequence length="234" mass="26641">MSLFHYFRARPAQHTFCILHCLPLALFLTAVFSPFGTWSGNLFIWMTALLMVLLWGGMALYIRKTDRLRHLTDSPEVSIRHGKKVVARMKQHEKAQLMWEVLQDDDVLREQLNTSWSYLVSIISRSVTFTPVVLVLCAGAGAWLLPEDSAALVTQWRNCPADTIVRWCAGMLMVVWLMTVLCHVVTDAAMNRFGEDSFTRAFLKRVKAHQHRTGSNPVQTEQLPPEGDEGENNK</sequence>
<gene>
    <name evidence="3" type="ORF">CC757_18665</name>
</gene>
<evidence type="ECO:0000256" key="1">
    <source>
        <dbReference type="SAM" id="MobiDB-lite"/>
    </source>
</evidence>
<keyword evidence="2" id="KW-0812">Transmembrane</keyword>
<dbReference type="AlphaFoldDB" id="A0A636IKQ6"/>
<comment type="caution">
    <text evidence="3">The sequence shown here is derived from an EMBL/GenBank/DDBJ whole genome shotgun (WGS) entry which is preliminary data.</text>
</comment>
<keyword evidence="2" id="KW-1133">Transmembrane helix</keyword>
<organism evidence="3">
    <name type="scientific">Salmonella newport</name>
    <dbReference type="NCBI Taxonomy" id="108619"/>
    <lineage>
        <taxon>Bacteria</taxon>
        <taxon>Pseudomonadati</taxon>
        <taxon>Pseudomonadota</taxon>
        <taxon>Gammaproteobacteria</taxon>
        <taxon>Enterobacterales</taxon>
        <taxon>Enterobacteriaceae</taxon>
        <taxon>Salmonella</taxon>
    </lineage>
</organism>
<feature type="transmembrane region" description="Helical" evidence="2">
    <location>
        <begin position="42"/>
        <end position="62"/>
    </location>
</feature>
<feature type="transmembrane region" description="Helical" evidence="2">
    <location>
        <begin position="12"/>
        <end position="36"/>
    </location>
</feature>
<feature type="region of interest" description="Disordered" evidence="1">
    <location>
        <begin position="209"/>
        <end position="234"/>
    </location>
</feature>
<evidence type="ECO:0000313" key="3">
    <source>
        <dbReference type="EMBL" id="EDI0448460.1"/>
    </source>
</evidence>
<feature type="compositionally biased region" description="Polar residues" evidence="1">
    <location>
        <begin position="213"/>
        <end position="222"/>
    </location>
</feature>
<keyword evidence="2" id="KW-0472">Membrane</keyword>